<comment type="caution">
    <text evidence="11">The sequence shown here is derived from an EMBL/GenBank/DDBJ whole genome shotgun (WGS) entry which is preliminary data.</text>
</comment>
<keyword evidence="12" id="KW-1185">Reference proteome</keyword>
<feature type="domain" description="Condensin II complex subunit H2 N-terminal" evidence="8">
    <location>
        <begin position="6"/>
        <end position="122"/>
    </location>
</feature>
<dbReference type="GO" id="GO:0051306">
    <property type="term" value="P:mitotic sister chromatid separation"/>
    <property type="evidence" value="ECO:0007669"/>
    <property type="project" value="TreeGrafter"/>
</dbReference>
<keyword evidence="7" id="KW-0175">Coiled coil</keyword>
<gene>
    <name evidence="11" type="ORF">chiPu_0018333</name>
</gene>
<evidence type="ECO:0000313" key="12">
    <source>
        <dbReference type="Proteomes" id="UP000287033"/>
    </source>
</evidence>
<dbReference type="STRING" id="137246.A0A401RMJ1"/>
<dbReference type="InterPro" id="IPR031739">
    <property type="entry name" value="Ncaph2"/>
</dbReference>
<comment type="similarity">
    <text evidence="2">Belongs to the CND2 H2 (condensin-2 subunit 2) family.</text>
</comment>
<evidence type="ECO:0000259" key="8">
    <source>
        <dbReference type="Pfam" id="PF06278"/>
    </source>
</evidence>
<dbReference type="Pfam" id="PF16858">
    <property type="entry name" value="CNDH2_C"/>
    <property type="match status" value="1"/>
</dbReference>
<protein>
    <recommendedName>
        <fullName evidence="3">Condensin-2 complex subunit H2</fullName>
    </recommendedName>
    <alternativeName>
        <fullName evidence="6">Non-SMC condensin II complex subunit H2</fullName>
    </alternativeName>
</protein>
<evidence type="ECO:0000259" key="9">
    <source>
        <dbReference type="Pfam" id="PF16858"/>
    </source>
</evidence>
<name>A0A401RMJ1_CHIPU</name>
<evidence type="ECO:0000259" key="10">
    <source>
        <dbReference type="Pfam" id="PF16869"/>
    </source>
</evidence>
<sequence>MEDVESRFTHLLQPIRELTKNWEIDVASQLGEYLEELDQICISFDDGKTTMNFAEAALLIQGSACIYSRKVEYLHSLVFQALDLISNKKRNQKATSIAADGTDNDVSLANDKDWEFLSLDDIECPSKTNIDLQEDHSSNVVNIIPLTPMALVPLEEIEKKNNPLLSRRGEILGSRKDFRMNTCTPHATGAFMLELASVSPMSYLHRQQQGNTKCNRNDLQNVQKDIGMDNSDSQTPVPVLNFLDEGGPTGIDDDVGDADGSFVPLYAEGDLVQEHITKQTADAGNQGYVLRKRDPAVPGKMHTKEVLNPWRSLDPFEAAQDKPFKKGIHFIIPARVDITGGKRKRKTFVKQKDFGKWFSETYYGGWSETKNRKRGPTFADLEVLYWQYMKDRLQAQRKHQQMMIALRGRVIEELDVEAGNMEEELNDLQEQAEDHLDNDGVEDDYDINLDQEADAAQDNHNPPNLEPFGETGSVSYEELVRRNVDLFIANSQKYAQETALSLRVRDWEEKIGPRLEEQDERAAFDIHDYGVRIMDAFDCIRQRCSFASIVAGKEAFEVCRYMLATLQLANDYTVDIWQKEGLFESVDTMELTLLTKLRAHERFRTYMAPSISNK</sequence>
<dbReference type="Proteomes" id="UP000287033">
    <property type="component" value="Unassembled WGS sequence"/>
</dbReference>
<evidence type="ECO:0000256" key="6">
    <source>
        <dbReference type="ARBA" id="ARBA00030479"/>
    </source>
</evidence>
<evidence type="ECO:0000256" key="2">
    <source>
        <dbReference type="ARBA" id="ARBA00007844"/>
    </source>
</evidence>
<dbReference type="AlphaFoldDB" id="A0A401RMJ1"/>
<comment type="subcellular location">
    <subcellularLocation>
        <location evidence="1">Nucleus</location>
    </subcellularLocation>
</comment>
<dbReference type="Pfam" id="PF06278">
    <property type="entry name" value="CNDH2_N"/>
    <property type="match status" value="1"/>
</dbReference>
<dbReference type="EMBL" id="BEZZ01001544">
    <property type="protein sequence ID" value="GCC19348.1"/>
    <property type="molecule type" value="Genomic_DNA"/>
</dbReference>
<dbReference type="InterPro" id="IPR009378">
    <property type="entry name" value="H2_N"/>
</dbReference>
<feature type="domain" description="Condensin II complex subunit H2 middle" evidence="10">
    <location>
        <begin position="146"/>
        <end position="233"/>
    </location>
</feature>
<accession>A0A401RMJ1</accession>
<dbReference type="GO" id="GO:0003682">
    <property type="term" value="F:chromatin binding"/>
    <property type="evidence" value="ECO:0007669"/>
    <property type="project" value="TreeGrafter"/>
</dbReference>
<keyword evidence="4" id="KW-0226">DNA condensation</keyword>
<dbReference type="Pfam" id="PF16869">
    <property type="entry name" value="CNDH2_M"/>
    <property type="match status" value="1"/>
</dbReference>
<dbReference type="InterPro" id="IPR031719">
    <property type="entry name" value="H2_M"/>
</dbReference>
<dbReference type="OMA" id="FDPPEHK"/>
<dbReference type="GO" id="GO:0000796">
    <property type="term" value="C:condensin complex"/>
    <property type="evidence" value="ECO:0007669"/>
    <property type="project" value="TreeGrafter"/>
</dbReference>
<dbReference type="GO" id="GO:0005634">
    <property type="term" value="C:nucleus"/>
    <property type="evidence" value="ECO:0007669"/>
    <property type="project" value="UniProtKB-SubCell"/>
</dbReference>
<evidence type="ECO:0000256" key="4">
    <source>
        <dbReference type="ARBA" id="ARBA00023067"/>
    </source>
</evidence>
<dbReference type="PANTHER" id="PTHR14324:SF3">
    <property type="entry name" value="CONDENSIN-2 COMPLEX SUBUNIT H2"/>
    <property type="match status" value="1"/>
</dbReference>
<dbReference type="PANTHER" id="PTHR14324">
    <property type="entry name" value="CONDENSIN-2 COMPLEX SUBUNIT H2"/>
    <property type="match status" value="1"/>
</dbReference>
<evidence type="ECO:0000256" key="7">
    <source>
        <dbReference type="SAM" id="Coils"/>
    </source>
</evidence>
<reference evidence="11 12" key="1">
    <citation type="journal article" date="2018" name="Nat. Ecol. Evol.">
        <title>Shark genomes provide insights into elasmobranch evolution and the origin of vertebrates.</title>
        <authorList>
            <person name="Hara Y"/>
            <person name="Yamaguchi K"/>
            <person name="Onimaru K"/>
            <person name="Kadota M"/>
            <person name="Koyanagi M"/>
            <person name="Keeley SD"/>
            <person name="Tatsumi K"/>
            <person name="Tanaka K"/>
            <person name="Motone F"/>
            <person name="Kageyama Y"/>
            <person name="Nozu R"/>
            <person name="Adachi N"/>
            <person name="Nishimura O"/>
            <person name="Nakagawa R"/>
            <person name="Tanegashima C"/>
            <person name="Kiyatake I"/>
            <person name="Matsumoto R"/>
            <person name="Murakumo K"/>
            <person name="Nishida K"/>
            <person name="Terakita A"/>
            <person name="Kuratani S"/>
            <person name="Sato K"/>
            <person name="Hyodo S Kuraku.S."/>
        </authorList>
    </citation>
    <scope>NUCLEOTIDE SEQUENCE [LARGE SCALE GENOMIC DNA]</scope>
</reference>
<keyword evidence="5" id="KW-0539">Nucleus</keyword>
<dbReference type="GO" id="GO:0010032">
    <property type="term" value="P:meiotic chromosome condensation"/>
    <property type="evidence" value="ECO:0007669"/>
    <property type="project" value="TreeGrafter"/>
</dbReference>
<dbReference type="InterPro" id="IPR031737">
    <property type="entry name" value="CNDH2_C"/>
</dbReference>
<feature type="coiled-coil region" evidence="7">
    <location>
        <begin position="411"/>
        <end position="438"/>
    </location>
</feature>
<evidence type="ECO:0000256" key="5">
    <source>
        <dbReference type="ARBA" id="ARBA00023242"/>
    </source>
</evidence>
<dbReference type="OrthoDB" id="10038475at2759"/>
<evidence type="ECO:0000313" key="11">
    <source>
        <dbReference type="EMBL" id="GCC19348.1"/>
    </source>
</evidence>
<proteinExistence type="inferred from homology"/>
<evidence type="ECO:0000256" key="3">
    <source>
        <dbReference type="ARBA" id="ARBA00016903"/>
    </source>
</evidence>
<feature type="domain" description="Condensin-2 complex subunit H2 C-terminal" evidence="9">
    <location>
        <begin position="475"/>
        <end position="603"/>
    </location>
</feature>
<evidence type="ECO:0000256" key="1">
    <source>
        <dbReference type="ARBA" id="ARBA00004123"/>
    </source>
</evidence>
<organism evidence="11 12">
    <name type="scientific">Chiloscyllium punctatum</name>
    <name type="common">Brownbanded bambooshark</name>
    <name type="synonym">Hemiscyllium punctatum</name>
    <dbReference type="NCBI Taxonomy" id="137246"/>
    <lineage>
        <taxon>Eukaryota</taxon>
        <taxon>Metazoa</taxon>
        <taxon>Chordata</taxon>
        <taxon>Craniata</taxon>
        <taxon>Vertebrata</taxon>
        <taxon>Chondrichthyes</taxon>
        <taxon>Elasmobranchii</taxon>
        <taxon>Galeomorphii</taxon>
        <taxon>Galeoidea</taxon>
        <taxon>Orectolobiformes</taxon>
        <taxon>Hemiscylliidae</taxon>
        <taxon>Chiloscyllium</taxon>
    </lineage>
</organism>